<evidence type="ECO:0000313" key="5">
    <source>
        <dbReference type="Proteomes" id="UP000290347"/>
    </source>
</evidence>
<dbReference type="AlphaFoldDB" id="A0AB38GE03"/>
<keyword evidence="3" id="KW-0732">Signal</keyword>
<dbReference type="NCBIfam" id="NF038029">
    <property type="entry name" value="LP_plasma"/>
    <property type="match status" value="1"/>
</dbReference>
<reference evidence="4 5" key="1">
    <citation type="submission" date="2018-05" db="EMBL/GenBank/DDBJ databases">
        <authorList>
            <person name="Falquet L."/>
            <person name="Falquet L."/>
        </authorList>
    </citation>
    <scope>NUCLEOTIDE SEQUENCE [LARGE SCALE GENOMIC DNA]</scope>
    <source>
        <strain evidence="4 5">GM12</strain>
    </source>
</reference>
<protein>
    <submittedName>
        <fullName evidence="4">Lipoprotein</fullName>
    </submittedName>
</protein>
<evidence type="ECO:0000256" key="2">
    <source>
        <dbReference type="SAM" id="MobiDB-lite"/>
    </source>
</evidence>
<feature type="compositionally biased region" description="Low complexity" evidence="2">
    <location>
        <begin position="149"/>
        <end position="162"/>
    </location>
</feature>
<feature type="compositionally biased region" description="Basic and acidic residues" evidence="2">
    <location>
        <begin position="46"/>
        <end position="61"/>
    </location>
</feature>
<feature type="compositionally biased region" description="Polar residues" evidence="2">
    <location>
        <begin position="118"/>
        <end position="133"/>
    </location>
</feature>
<dbReference type="InterPro" id="IPR054816">
    <property type="entry name" value="Lipoprotein_mollicutes-type_CS"/>
</dbReference>
<feature type="coiled-coil region" evidence="1">
    <location>
        <begin position="410"/>
        <end position="606"/>
    </location>
</feature>
<keyword evidence="4" id="KW-0449">Lipoprotein</keyword>
<feature type="coiled-coil region" evidence="1">
    <location>
        <begin position="202"/>
        <end position="229"/>
    </location>
</feature>
<accession>A0AB38GE03</accession>
<feature type="compositionally biased region" description="Polar residues" evidence="2">
    <location>
        <begin position="65"/>
        <end position="78"/>
    </location>
</feature>
<feature type="compositionally biased region" description="Polar residues" evidence="2">
    <location>
        <begin position="167"/>
        <end position="186"/>
    </location>
</feature>
<keyword evidence="1" id="KW-0175">Coiled coil</keyword>
<dbReference type="NCBIfam" id="NF045950">
    <property type="entry name" value="MAG6090_repeat"/>
    <property type="match status" value="2"/>
</dbReference>
<feature type="region of interest" description="Disordered" evidence="2">
    <location>
        <begin position="27"/>
        <end position="86"/>
    </location>
</feature>
<feature type="coiled-coil region" evidence="1">
    <location>
        <begin position="652"/>
        <end position="828"/>
    </location>
</feature>
<feature type="region of interest" description="Disordered" evidence="2">
    <location>
        <begin position="118"/>
        <end position="186"/>
    </location>
</feature>
<evidence type="ECO:0000256" key="1">
    <source>
        <dbReference type="SAM" id="Coils"/>
    </source>
</evidence>
<dbReference type="RefSeq" id="WP_020862489.1">
    <property type="nucleotide sequence ID" value="NZ_CP012387.1"/>
</dbReference>
<feature type="signal peptide" evidence="3">
    <location>
        <begin position="1"/>
        <end position="18"/>
    </location>
</feature>
<dbReference type="PROSITE" id="PS51257">
    <property type="entry name" value="PROKAR_LIPOPROTEIN"/>
    <property type="match status" value="1"/>
</dbReference>
<name>A0AB38GE03_MYCMC</name>
<evidence type="ECO:0000256" key="3">
    <source>
        <dbReference type="SAM" id="SignalP"/>
    </source>
</evidence>
<dbReference type="EMBL" id="LS483515">
    <property type="protein sequence ID" value="SRX71084.1"/>
    <property type="molecule type" value="Genomic_DNA"/>
</dbReference>
<feature type="compositionally biased region" description="Polar residues" evidence="2">
    <location>
        <begin position="28"/>
        <end position="45"/>
    </location>
</feature>
<dbReference type="Proteomes" id="UP000290347">
    <property type="component" value="Chromosome"/>
</dbReference>
<dbReference type="NCBIfam" id="NF045726">
    <property type="entry name" value="XXplasma_LP"/>
    <property type="match status" value="1"/>
</dbReference>
<gene>
    <name evidence="4" type="ORF">MMC68T_00095</name>
</gene>
<feature type="chain" id="PRO_5044309557" evidence="3">
    <location>
        <begin position="19"/>
        <end position="829"/>
    </location>
</feature>
<organism evidence="4 5">
    <name type="scientific">Mycoplasma mycoides subsp. capri</name>
    <dbReference type="NCBI Taxonomy" id="40477"/>
    <lineage>
        <taxon>Bacteria</taxon>
        <taxon>Bacillati</taxon>
        <taxon>Mycoplasmatota</taxon>
        <taxon>Mollicutes</taxon>
        <taxon>Mycoplasmataceae</taxon>
        <taxon>Mycoplasma</taxon>
    </lineage>
</organism>
<evidence type="ECO:0000313" key="4">
    <source>
        <dbReference type="EMBL" id="SRX71084.1"/>
    </source>
</evidence>
<proteinExistence type="predicted"/>
<sequence>MKKLLTILGSIMISTSGAALVVACKTPATKQPTNSNENTNQNEPTRPSEKDKDQTDPKKPVEPVNPSSKPENNQTKPTENYDPKTYKDTTIFNRHFVSGNPSSWVGTIHNSSFIYGSPFKPNNETKPNESTTPIEPKKPVDPTPSTKPNDNNRNDSNSNQSRPLTPLQPSIPTNKPETKPVSPTTTWYSVYNDSATGADINLNPTKEQIEKEEKRLEDWVKEYLDKNKRENQALFDYLIKIEYDRIFRDSPTGADINFYLTKEQIEAENKKQEDQLKAILDKNYKDNFANLMAIKASQTIKELFSDEFSDLVKQAVQRYKHHGDTHARESAKITEEIFSDEFSNKVKEAVERYKKHGDTHARESAKATIELFSDEFSDLVKQAVQRYKHHGDTHARESANAAEKLFNDKYNLVNEYKHNLETKLAKLNEEVNTHILERTRIEKEYNNKEKELEELATNNLVTLKKEYETGKQNLESRKTENETKLDRITLELPKLKDQKEKIKEEIKDSTELLEEAKLLLKENQDKQVEHNKVLNQAKDLEHQIDSINKQIESKNKLVTDNNNKEKELLDIEKELDKELSEEKVIIKQLDDENKLYEKIIDDLKKETYDSDLWFYDYGDWTLWTGFNHNKIARLKNYIYGNKELKKEVPNIIKNLEKELEITKQQNIEKIKQLKEQNTKIQAEISEITKSLEPLNAEKNKIDKQLSDINSEVVKTNKNIELYTNNLRTLEEEITSNSELQKQIIAQIDQYTSDQLSLEKQKEEILNSIKEFENSTNKIILESKQQYEDELLKLEKQAHSLESKEDEKIKEIEKTIAKLKESIKLLNQKY</sequence>